<dbReference type="AlphaFoldDB" id="A0AAN6ZXT4"/>
<feature type="region of interest" description="Disordered" evidence="1">
    <location>
        <begin position="1"/>
        <end position="29"/>
    </location>
</feature>
<feature type="region of interest" description="Disordered" evidence="1">
    <location>
        <begin position="82"/>
        <end position="132"/>
    </location>
</feature>
<proteinExistence type="predicted"/>
<evidence type="ECO:0000313" key="3">
    <source>
        <dbReference type="Proteomes" id="UP001302745"/>
    </source>
</evidence>
<comment type="caution">
    <text evidence="2">The sequence shown here is derived from an EMBL/GenBank/DDBJ whole genome shotgun (WGS) entry which is preliminary data.</text>
</comment>
<feature type="compositionally biased region" description="Low complexity" evidence="1">
    <location>
        <begin position="11"/>
        <end position="22"/>
    </location>
</feature>
<name>A0AAN6ZXT4_9PEZI</name>
<evidence type="ECO:0000313" key="2">
    <source>
        <dbReference type="EMBL" id="KAK4154822.1"/>
    </source>
</evidence>
<sequence>MLPIRSKPKRSTTTTTITEESPQNNPGLGPALHWRLKRTSIDALLAEGGDGPTIPHVVVTGNSLRGSHRQYTDLVKASLLLSGDSSSGSSSSPRPANTLPHHTTGEKKNLKKKKNGEPSSSSSSSPSSSSCAENETHVGEFLRADHDRLARACFAAHCAYLFPLAGAGADGVAFVETAMDAWAGDKERVRAGVTSSPAAMWRASRAEADTLGTGTESMHLFRWQHVCSESKGRLGWLLESR</sequence>
<feature type="compositionally biased region" description="Basic residues" evidence="1">
    <location>
        <begin position="1"/>
        <end position="10"/>
    </location>
</feature>
<organism evidence="2 3">
    <name type="scientific">Chaetomidium leptoderma</name>
    <dbReference type="NCBI Taxonomy" id="669021"/>
    <lineage>
        <taxon>Eukaryota</taxon>
        <taxon>Fungi</taxon>
        <taxon>Dikarya</taxon>
        <taxon>Ascomycota</taxon>
        <taxon>Pezizomycotina</taxon>
        <taxon>Sordariomycetes</taxon>
        <taxon>Sordariomycetidae</taxon>
        <taxon>Sordariales</taxon>
        <taxon>Chaetomiaceae</taxon>
        <taxon>Chaetomidium</taxon>
    </lineage>
</organism>
<dbReference type="Proteomes" id="UP001302745">
    <property type="component" value="Unassembled WGS sequence"/>
</dbReference>
<dbReference type="EMBL" id="MU856902">
    <property type="protein sequence ID" value="KAK4154822.1"/>
    <property type="molecule type" value="Genomic_DNA"/>
</dbReference>
<reference evidence="2" key="1">
    <citation type="journal article" date="2023" name="Mol. Phylogenet. Evol.">
        <title>Genome-scale phylogeny and comparative genomics of the fungal order Sordariales.</title>
        <authorList>
            <person name="Hensen N."/>
            <person name="Bonometti L."/>
            <person name="Westerberg I."/>
            <person name="Brannstrom I.O."/>
            <person name="Guillou S."/>
            <person name="Cros-Aarteil S."/>
            <person name="Calhoun S."/>
            <person name="Haridas S."/>
            <person name="Kuo A."/>
            <person name="Mondo S."/>
            <person name="Pangilinan J."/>
            <person name="Riley R."/>
            <person name="LaButti K."/>
            <person name="Andreopoulos B."/>
            <person name="Lipzen A."/>
            <person name="Chen C."/>
            <person name="Yan M."/>
            <person name="Daum C."/>
            <person name="Ng V."/>
            <person name="Clum A."/>
            <person name="Steindorff A."/>
            <person name="Ohm R.A."/>
            <person name="Martin F."/>
            <person name="Silar P."/>
            <person name="Natvig D.O."/>
            <person name="Lalanne C."/>
            <person name="Gautier V."/>
            <person name="Ament-Velasquez S.L."/>
            <person name="Kruys A."/>
            <person name="Hutchinson M.I."/>
            <person name="Powell A.J."/>
            <person name="Barry K."/>
            <person name="Miller A.N."/>
            <person name="Grigoriev I.V."/>
            <person name="Debuchy R."/>
            <person name="Gladieux P."/>
            <person name="Hiltunen Thoren M."/>
            <person name="Johannesson H."/>
        </authorList>
    </citation>
    <scope>NUCLEOTIDE SEQUENCE</scope>
    <source>
        <strain evidence="2">CBS 538.74</strain>
    </source>
</reference>
<keyword evidence="3" id="KW-1185">Reference proteome</keyword>
<feature type="compositionally biased region" description="Low complexity" evidence="1">
    <location>
        <begin position="118"/>
        <end position="130"/>
    </location>
</feature>
<gene>
    <name evidence="2" type="ORF">C8A00DRAFT_32417</name>
</gene>
<reference evidence="2" key="2">
    <citation type="submission" date="2023-05" db="EMBL/GenBank/DDBJ databases">
        <authorList>
            <consortium name="Lawrence Berkeley National Laboratory"/>
            <person name="Steindorff A."/>
            <person name="Hensen N."/>
            <person name="Bonometti L."/>
            <person name="Westerberg I."/>
            <person name="Brannstrom I.O."/>
            <person name="Guillou S."/>
            <person name="Cros-Aarteil S."/>
            <person name="Calhoun S."/>
            <person name="Haridas S."/>
            <person name="Kuo A."/>
            <person name="Mondo S."/>
            <person name="Pangilinan J."/>
            <person name="Riley R."/>
            <person name="Labutti K."/>
            <person name="Andreopoulos B."/>
            <person name="Lipzen A."/>
            <person name="Chen C."/>
            <person name="Yanf M."/>
            <person name="Daum C."/>
            <person name="Ng V."/>
            <person name="Clum A."/>
            <person name="Ohm R."/>
            <person name="Martin F."/>
            <person name="Silar P."/>
            <person name="Natvig D."/>
            <person name="Lalanne C."/>
            <person name="Gautier V."/>
            <person name="Ament-Velasquez S.L."/>
            <person name="Kruys A."/>
            <person name="Hutchinson M.I."/>
            <person name="Powell A.J."/>
            <person name="Barry K."/>
            <person name="Miller A.N."/>
            <person name="Grigoriev I.V."/>
            <person name="Debuchy R."/>
            <person name="Gladieux P."/>
            <person name="Thoren M.H."/>
            <person name="Johannesson H."/>
        </authorList>
    </citation>
    <scope>NUCLEOTIDE SEQUENCE</scope>
    <source>
        <strain evidence="2">CBS 538.74</strain>
    </source>
</reference>
<accession>A0AAN6ZXT4</accession>
<protein>
    <submittedName>
        <fullName evidence="2">Uncharacterized protein</fullName>
    </submittedName>
</protein>
<feature type="compositionally biased region" description="Low complexity" evidence="1">
    <location>
        <begin position="82"/>
        <end position="92"/>
    </location>
</feature>
<evidence type="ECO:0000256" key="1">
    <source>
        <dbReference type="SAM" id="MobiDB-lite"/>
    </source>
</evidence>